<name>A0A543AAQ3_9ACTN</name>
<feature type="compositionally biased region" description="Acidic residues" evidence="1">
    <location>
        <begin position="291"/>
        <end position="301"/>
    </location>
</feature>
<dbReference type="Proteomes" id="UP000320209">
    <property type="component" value="Unassembled WGS sequence"/>
</dbReference>
<evidence type="ECO:0000313" key="2">
    <source>
        <dbReference type="EMBL" id="TQL69590.1"/>
    </source>
</evidence>
<feature type="compositionally biased region" description="Pro residues" evidence="1">
    <location>
        <begin position="95"/>
        <end position="116"/>
    </location>
</feature>
<sequence>MLAYAAVVLVGLLVLVQTLSPDVSSLHRVPRTIAGQADFTVVPPAPTPDVSGVDTIPGTGKGSGDGAGERSDQGGAGEAAQPGPSEHKGGDDTSPKPPAATPEDPPANDPTTPPDPGGDDDPAPPTLVPSVGPIPGIMAPLIWPFVSVDDSKPLNEAMPMFLQQLIEADPGATVGELPGTKDETISAGEAPKPPQLRQGKRGFAPERAPEKKTCDPDSEQTPEKRPVPGDDDDMSADSEPRDDDEATPECAEACADTKAPVGSSPAADGEDSTDDEAPSEEQTTESPAIEEPSDGSDEDQACAEKSAR</sequence>
<feature type="region of interest" description="Disordered" evidence="1">
    <location>
        <begin position="39"/>
        <end position="137"/>
    </location>
</feature>
<evidence type="ECO:0000313" key="3">
    <source>
        <dbReference type="Proteomes" id="UP000320209"/>
    </source>
</evidence>
<feature type="region of interest" description="Disordered" evidence="1">
    <location>
        <begin position="172"/>
        <end position="308"/>
    </location>
</feature>
<organism evidence="2 3">
    <name type="scientific">Nocardioides albertanoniae</name>
    <dbReference type="NCBI Taxonomy" id="1175486"/>
    <lineage>
        <taxon>Bacteria</taxon>
        <taxon>Bacillati</taxon>
        <taxon>Actinomycetota</taxon>
        <taxon>Actinomycetes</taxon>
        <taxon>Propionibacteriales</taxon>
        <taxon>Nocardioidaceae</taxon>
        <taxon>Nocardioides</taxon>
    </lineage>
</organism>
<feature type="compositionally biased region" description="Basic and acidic residues" evidence="1">
    <location>
        <begin position="203"/>
        <end position="228"/>
    </location>
</feature>
<evidence type="ECO:0000256" key="1">
    <source>
        <dbReference type="SAM" id="MobiDB-lite"/>
    </source>
</evidence>
<keyword evidence="3" id="KW-1185">Reference proteome</keyword>
<gene>
    <name evidence="2" type="ORF">FB381_3500</name>
</gene>
<feature type="compositionally biased region" description="Basic and acidic residues" evidence="1">
    <location>
        <begin position="85"/>
        <end position="94"/>
    </location>
</feature>
<protein>
    <submittedName>
        <fullName evidence="2">Uncharacterized protein</fullName>
    </submittedName>
</protein>
<comment type="caution">
    <text evidence="2">The sequence shown here is derived from an EMBL/GenBank/DDBJ whole genome shotgun (WGS) entry which is preliminary data.</text>
</comment>
<feature type="compositionally biased region" description="Acidic residues" evidence="1">
    <location>
        <begin position="268"/>
        <end position="283"/>
    </location>
</feature>
<proteinExistence type="predicted"/>
<dbReference type="AlphaFoldDB" id="A0A543AAQ3"/>
<reference evidence="2 3" key="1">
    <citation type="submission" date="2019-06" db="EMBL/GenBank/DDBJ databases">
        <title>Sequencing the genomes of 1000 actinobacteria strains.</title>
        <authorList>
            <person name="Klenk H.-P."/>
        </authorList>
    </citation>
    <scope>NUCLEOTIDE SEQUENCE [LARGE SCALE GENOMIC DNA]</scope>
    <source>
        <strain evidence="2 3">DSM 25218</strain>
    </source>
</reference>
<dbReference type="EMBL" id="VFOV01000001">
    <property type="protein sequence ID" value="TQL69590.1"/>
    <property type="molecule type" value="Genomic_DNA"/>
</dbReference>
<accession>A0A543AAQ3</accession>
<feature type="compositionally biased region" description="Acidic residues" evidence="1">
    <location>
        <begin position="229"/>
        <end position="247"/>
    </location>
</feature>